<evidence type="ECO:0000256" key="1">
    <source>
        <dbReference type="SAM" id="MobiDB-lite"/>
    </source>
</evidence>
<dbReference type="AlphaFoldDB" id="A0AA44WPA0"/>
<dbReference type="Proteomes" id="UP000236305">
    <property type="component" value="Unassembled WGS sequence"/>
</dbReference>
<accession>A0AA44WPA0</accession>
<feature type="compositionally biased region" description="Basic and acidic residues" evidence="1">
    <location>
        <begin position="7"/>
        <end position="21"/>
    </location>
</feature>
<dbReference type="EMBL" id="MPSH01000010">
    <property type="protein sequence ID" value="PNH33093.1"/>
    <property type="molecule type" value="Genomic_DNA"/>
</dbReference>
<protein>
    <submittedName>
        <fullName evidence="2">Uncharacterized protein</fullName>
    </submittedName>
</protein>
<proteinExistence type="predicted"/>
<gene>
    <name evidence="2" type="ORF">BJF96_g3760</name>
</gene>
<name>A0AA44WPA0_VERDA</name>
<evidence type="ECO:0000313" key="3">
    <source>
        <dbReference type="Proteomes" id="UP000236305"/>
    </source>
</evidence>
<sequence length="42" mass="4803">MQGSIRSRAEPDQHAQEDDTRLDVNIFLSARETTVYAGRDRP</sequence>
<reference evidence="2 3" key="1">
    <citation type="submission" date="2017-12" db="EMBL/GenBank/DDBJ databases">
        <title>Comparative genomics yields insights into virulence evolution of Verticillium dahliae.</title>
        <authorList>
            <person name="Fan R."/>
            <person name="Armitage A.D."/>
            <person name="Cascant-Lopez E."/>
            <person name="Sobczyk M."/>
            <person name="Cockerton H.M."/>
            <person name="Harrison R.J."/>
        </authorList>
    </citation>
    <scope>NUCLEOTIDE SEQUENCE [LARGE SCALE GENOMIC DNA]</scope>
    <source>
        <strain evidence="2 3">12008</strain>
    </source>
</reference>
<organism evidence="2 3">
    <name type="scientific">Verticillium dahliae</name>
    <name type="common">Verticillium wilt</name>
    <dbReference type="NCBI Taxonomy" id="27337"/>
    <lineage>
        <taxon>Eukaryota</taxon>
        <taxon>Fungi</taxon>
        <taxon>Dikarya</taxon>
        <taxon>Ascomycota</taxon>
        <taxon>Pezizomycotina</taxon>
        <taxon>Sordariomycetes</taxon>
        <taxon>Hypocreomycetidae</taxon>
        <taxon>Glomerellales</taxon>
        <taxon>Plectosphaerellaceae</taxon>
        <taxon>Verticillium</taxon>
    </lineage>
</organism>
<feature type="region of interest" description="Disordered" evidence="1">
    <location>
        <begin position="1"/>
        <end position="21"/>
    </location>
</feature>
<comment type="caution">
    <text evidence="2">The sequence shown here is derived from an EMBL/GenBank/DDBJ whole genome shotgun (WGS) entry which is preliminary data.</text>
</comment>
<evidence type="ECO:0000313" key="2">
    <source>
        <dbReference type="EMBL" id="PNH33093.1"/>
    </source>
</evidence>